<proteinExistence type="predicted"/>
<keyword evidence="2" id="KW-1185">Reference proteome</keyword>
<accession>A0A0D7A1B9</accession>
<sequence length="194" mass="21456">MVFTNSDKNTHIPFCCFLESSEVELGTSFSKCKGLITSLFSSTKQIQTTSVIADGVHLNTASKIGDNQHAPALDGIILNQCSSANDIDNEEYNKLHNEPVGNLTNETDDDHKLQALYKKIKGFSVMDSECKVCIKSLFKDNMLICQTHIKHTQTTLDSSIAAVSSFSSTALCDYICEFILTTDGILQIIEKWTF</sequence>
<evidence type="ECO:0000313" key="1">
    <source>
        <dbReference type="EMBL" id="KIY43214.1"/>
    </source>
</evidence>
<protein>
    <submittedName>
        <fullName evidence="1">Uncharacterized protein</fullName>
    </submittedName>
</protein>
<organism evidence="1 2">
    <name type="scientific">Fistulina hepatica ATCC 64428</name>
    <dbReference type="NCBI Taxonomy" id="1128425"/>
    <lineage>
        <taxon>Eukaryota</taxon>
        <taxon>Fungi</taxon>
        <taxon>Dikarya</taxon>
        <taxon>Basidiomycota</taxon>
        <taxon>Agaricomycotina</taxon>
        <taxon>Agaricomycetes</taxon>
        <taxon>Agaricomycetidae</taxon>
        <taxon>Agaricales</taxon>
        <taxon>Fistulinaceae</taxon>
        <taxon>Fistulina</taxon>
    </lineage>
</organism>
<reference evidence="1 2" key="1">
    <citation type="journal article" date="2015" name="Fungal Genet. Biol.">
        <title>Evolution of novel wood decay mechanisms in Agaricales revealed by the genome sequences of Fistulina hepatica and Cylindrobasidium torrendii.</title>
        <authorList>
            <person name="Floudas D."/>
            <person name="Held B.W."/>
            <person name="Riley R."/>
            <person name="Nagy L.G."/>
            <person name="Koehler G."/>
            <person name="Ransdell A.S."/>
            <person name="Younus H."/>
            <person name="Chow J."/>
            <person name="Chiniquy J."/>
            <person name="Lipzen A."/>
            <person name="Tritt A."/>
            <person name="Sun H."/>
            <person name="Haridas S."/>
            <person name="LaButti K."/>
            <person name="Ohm R.A."/>
            <person name="Kues U."/>
            <person name="Blanchette R.A."/>
            <person name="Grigoriev I.V."/>
            <person name="Minto R.E."/>
            <person name="Hibbett D.S."/>
        </authorList>
    </citation>
    <scope>NUCLEOTIDE SEQUENCE [LARGE SCALE GENOMIC DNA]</scope>
    <source>
        <strain evidence="1 2">ATCC 64428</strain>
    </source>
</reference>
<dbReference type="EMBL" id="KN882115">
    <property type="protein sequence ID" value="KIY43214.1"/>
    <property type="molecule type" value="Genomic_DNA"/>
</dbReference>
<dbReference type="AlphaFoldDB" id="A0A0D7A1B9"/>
<gene>
    <name evidence="1" type="ORF">FISHEDRAFT_62858</name>
</gene>
<dbReference type="Proteomes" id="UP000054144">
    <property type="component" value="Unassembled WGS sequence"/>
</dbReference>
<evidence type="ECO:0000313" key="2">
    <source>
        <dbReference type="Proteomes" id="UP000054144"/>
    </source>
</evidence>
<name>A0A0D7A1B9_9AGAR</name>